<comment type="caution">
    <text evidence="2">The sequence shown here is derived from an EMBL/GenBank/DDBJ whole genome shotgun (WGS) entry which is preliminary data.</text>
</comment>
<dbReference type="EMBL" id="JABEZX010000009">
    <property type="protein sequence ID" value="MBA0566239.1"/>
    <property type="molecule type" value="Genomic_DNA"/>
</dbReference>
<name>A0A7J8MNC1_9ROSI</name>
<gene>
    <name evidence="2" type="ORF">Golob_011073</name>
</gene>
<evidence type="ECO:0000313" key="2">
    <source>
        <dbReference type="EMBL" id="MBA0566239.1"/>
    </source>
</evidence>
<dbReference type="Pfam" id="PF13456">
    <property type="entry name" value="RVT_3"/>
    <property type="match status" value="1"/>
</dbReference>
<dbReference type="PANTHER" id="PTHR47723:SF19">
    <property type="entry name" value="POLYNUCLEOTIDYL TRANSFERASE, RIBONUCLEASE H-LIKE SUPERFAMILY PROTEIN"/>
    <property type="match status" value="1"/>
</dbReference>
<reference evidence="2 3" key="1">
    <citation type="journal article" date="2019" name="Genome Biol. Evol.">
        <title>Insights into the evolution of the New World diploid cottons (Gossypium, subgenus Houzingenia) based on genome sequencing.</title>
        <authorList>
            <person name="Grover C.E."/>
            <person name="Arick M.A. 2nd"/>
            <person name="Thrash A."/>
            <person name="Conover J.L."/>
            <person name="Sanders W.S."/>
            <person name="Peterson D.G."/>
            <person name="Frelichowski J.E."/>
            <person name="Scheffler J.A."/>
            <person name="Scheffler B.E."/>
            <person name="Wendel J.F."/>
        </authorList>
    </citation>
    <scope>NUCLEOTIDE SEQUENCE [LARGE SCALE GENOMIC DNA]</scope>
    <source>
        <strain evidence="2">157</strain>
        <tissue evidence="2">Leaf</tissue>
    </source>
</reference>
<evidence type="ECO:0000313" key="3">
    <source>
        <dbReference type="Proteomes" id="UP000593572"/>
    </source>
</evidence>
<dbReference type="GO" id="GO:0003676">
    <property type="term" value="F:nucleic acid binding"/>
    <property type="evidence" value="ECO:0007669"/>
    <property type="project" value="InterPro"/>
</dbReference>
<protein>
    <recommendedName>
        <fullName evidence="1">RNase H type-1 domain-containing protein</fullName>
    </recommendedName>
</protein>
<dbReference type="InterPro" id="IPR036397">
    <property type="entry name" value="RNaseH_sf"/>
</dbReference>
<dbReference type="InterPro" id="IPR002156">
    <property type="entry name" value="RNaseH_domain"/>
</dbReference>
<proteinExistence type="predicted"/>
<organism evidence="2 3">
    <name type="scientific">Gossypium lobatum</name>
    <dbReference type="NCBI Taxonomy" id="34289"/>
    <lineage>
        <taxon>Eukaryota</taxon>
        <taxon>Viridiplantae</taxon>
        <taxon>Streptophyta</taxon>
        <taxon>Embryophyta</taxon>
        <taxon>Tracheophyta</taxon>
        <taxon>Spermatophyta</taxon>
        <taxon>Magnoliopsida</taxon>
        <taxon>eudicotyledons</taxon>
        <taxon>Gunneridae</taxon>
        <taxon>Pentapetalae</taxon>
        <taxon>rosids</taxon>
        <taxon>malvids</taxon>
        <taxon>Malvales</taxon>
        <taxon>Malvaceae</taxon>
        <taxon>Malvoideae</taxon>
        <taxon>Gossypium</taxon>
    </lineage>
</organism>
<dbReference type="SUPFAM" id="SSF53098">
    <property type="entry name" value="Ribonuclease H-like"/>
    <property type="match status" value="1"/>
</dbReference>
<dbReference type="Gene3D" id="3.30.420.10">
    <property type="entry name" value="Ribonuclease H-like superfamily/Ribonuclease H"/>
    <property type="match status" value="1"/>
</dbReference>
<sequence length="102" mass="11661">MRIVLANQRPLFFSNSLLDWIETKLCSSVWMSSVDGNSFSTTKGVIWKRNGEWILGYNHYLGSCSIFEVEIWGILDGLAIIHIMGYKNVLIHTDRLEVVKAL</sequence>
<dbReference type="InterPro" id="IPR053151">
    <property type="entry name" value="RNase_H-like"/>
</dbReference>
<dbReference type="InterPro" id="IPR044730">
    <property type="entry name" value="RNase_H-like_dom_plant"/>
</dbReference>
<accession>A0A7J8MNC1</accession>
<evidence type="ECO:0000259" key="1">
    <source>
        <dbReference type="Pfam" id="PF13456"/>
    </source>
</evidence>
<dbReference type="CDD" id="cd06222">
    <property type="entry name" value="RNase_H_like"/>
    <property type="match status" value="1"/>
</dbReference>
<dbReference type="Proteomes" id="UP000593572">
    <property type="component" value="Unassembled WGS sequence"/>
</dbReference>
<dbReference type="AlphaFoldDB" id="A0A7J8MNC1"/>
<feature type="domain" description="RNase H type-1" evidence="1">
    <location>
        <begin position="38"/>
        <end position="101"/>
    </location>
</feature>
<dbReference type="PANTHER" id="PTHR47723">
    <property type="entry name" value="OS05G0353850 PROTEIN"/>
    <property type="match status" value="1"/>
</dbReference>
<dbReference type="GO" id="GO:0004523">
    <property type="term" value="F:RNA-DNA hybrid ribonuclease activity"/>
    <property type="evidence" value="ECO:0007669"/>
    <property type="project" value="InterPro"/>
</dbReference>
<dbReference type="InterPro" id="IPR012337">
    <property type="entry name" value="RNaseH-like_sf"/>
</dbReference>
<keyword evidence="3" id="KW-1185">Reference proteome</keyword>